<accession>A0AAE1BCJ9</accession>
<dbReference type="Pfam" id="PF08615">
    <property type="entry name" value="RNase_H2_suC"/>
    <property type="match status" value="1"/>
</dbReference>
<dbReference type="CDD" id="cd09271">
    <property type="entry name" value="RNase_H2-C"/>
    <property type="match status" value="1"/>
</dbReference>
<dbReference type="EMBL" id="JAWDGP010000089">
    <property type="protein sequence ID" value="KAK3803799.1"/>
    <property type="molecule type" value="Genomic_DNA"/>
</dbReference>
<keyword evidence="2" id="KW-1185">Reference proteome</keyword>
<proteinExistence type="predicted"/>
<dbReference type="GO" id="GO:0032299">
    <property type="term" value="C:ribonuclease H2 complex"/>
    <property type="evidence" value="ECO:0007669"/>
    <property type="project" value="InterPro"/>
</dbReference>
<evidence type="ECO:0000313" key="1">
    <source>
        <dbReference type="EMBL" id="KAK3803799.1"/>
    </source>
</evidence>
<protein>
    <submittedName>
        <fullName evidence="1">Uncharacterized protein</fullName>
    </submittedName>
</protein>
<reference evidence="1" key="1">
    <citation type="journal article" date="2023" name="G3 (Bethesda)">
        <title>A reference genome for the long-term kleptoplast-retaining sea slug Elysia crispata morphotype clarki.</title>
        <authorList>
            <person name="Eastman K.E."/>
            <person name="Pendleton A.L."/>
            <person name="Shaikh M.A."/>
            <person name="Suttiyut T."/>
            <person name="Ogas R."/>
            <person name="Tomko P."/>
            <person name="Gavelis G."/>
            <person name="Widhalm J.R."/>
            <person name="Wisecaver J.H."/>
        </authorList>
    </citation>
    <scope>NUCLEOTIDE SEQUENCE</scope>
    <source>
        <strain evidence="1">ECLA1</strain>
    </source>
</reference>
<gene>
    <name evidence="1" type="ORF">RRG08_026034</name>
</gene>
<dbReference type="InterPro" id="IPR013924">
    <property type="entry name" value="RNase_H2_suC"/>
</dbReference>
<sequence length="145" mass="16429">MTTTIDTRSLLFASTSDSCHLMPCKVHLDDEANTSIFFHPSIKQEGQLKTAAFRGRPLNGKVLDIPSGYTGVMLTERGKRSTEEEDRLLLVSHKFDHFTYWNLDKEPSSDDLTQRAMQWIDLSSVLHRPISSEESKDSQESVKGQ</sequence>
<dbReference type="PANTHER" id="PTHR47204:SF1">
    <property type="entry name" value="RIBONUCLEASE H2 SUBUNIT C"/>
    <property type="match status" value="1"/>
</dbReference>
<comment type="caution">
    <text evidence="1">The sequence shown here is derived from an EMBL/GenBank/DDBJ whole genome shotgun (WGS) entry which is preliminary data.</text>
</comment>
<dbReference type="PANTHER" id="PTHR47204">
    <property type="entry name" value="OS02G0168900 PROTEIN"/>
    <property type="match status" value="1"/>
</dbReference>
<evidence type="ECO:0000313" key="2">
    <source>
        <dbReference type="Proteomes" id="UP001283361"/>
    </source>
</evidence>
<organism evidence="1 2">
    <name type="scientific">Elysia crispata</name>
    <name type="common">lettuce slug</name>
    <dbReference type="NCBI Taxonomy" id="231223"/>
    <lineage>
        <taxon>Eukaryota</taxon>
        <taxon>Metazoa</taxon>
        <taxon>Spiralia</taxon>
        <taxon>Lophotrochozoa</taxon>
        <taxon>Mollusca</taxon>
        <taxon>Gastropoda</taxon>
        <taxon>Heterobranchia</taxon>
        <taxon>Euthyneura</taxon>
        <taxon>Panpulmonata</taxon>
        <taxon>Sacoglossa</taxon>
        <taxon>Placobranchoidea</taxon>
        <taxon>Plakobranchidae</taxon>
        <taxon>Elysia</taxon>
    </lineage>
</organism>
<name>A0AAE1BCJ9_9GAST</name>
<dbReference type="AlphaFoldDB" id="A0AAE1BCJ9"/>
<dbReference type="Gene3D" id="2.40.128.680">
    <property type="match status" value="1"/>
</dbReference>
<dbReference type="GO" id="GO:0006401">
    <property type="term" value="P:RNA catabolic process"/>
    <property type="evidence" value="ECO:0007669"/>
    <property type="project" value="InterPro"/>
</dbReference>
<dbReference type="Proteomes" id="UP001283361">
    <property type="component" value="Unassembled WGS sequence"/>
</dbReference>